<protein>
    <submittedName>
        <fullName evidence="3">Uncharacterized protein</fullName>
    </submittedName>
</protein>
<keyword evidence="4" id="KW-1185">Reference proteome</keyword>
<dbReference type="AlphaFoldDB" id="A0AAX3YPX5"/>
<dbReference type="EMBL" id="JAPWIS010000017">
    <property type="protein sequence ID" value="MCZ4587722.1"/>
    <property type="molecule type" value="Genomic_DNA"/>
</dbReference>
<dbReference type="EMBL" id="CP130954">
    <property type="protein sequence ID" value="WLF51283.1"/>
    <property type="molecule type" value="Genomic_DNA"/>
</dbReference>
<gene>
    <name evidence="2" type="ORF">O4328_29210</name>
    <name evidence="3" type="ORF">Q5707_38630</name>
</gene>
<accession>A0AAX3YPX5</accession>
<dbReference type="Proteomes" id="UP001231166">
    <property type="component" value="Plasmid pRho-VOC14-C342"/>
</dbReference>
<dbReference type="Proteomes" id="UP001066327">
    <property type="component" value="Unassembled WGS sequence"/>
</dbReference>
<evidence type="ECO:0000256" key="1">
    <source>
        <dbReference type="SAM" id="MobiDB-lite"/>
    </source>
</evidence>
<keyword evidence="3" id="KW-0614">Plasmid</keyword>
<reference evidence="3" key="2">
    <citation type="submission" date="2023-07" db="EMBL/GenBank/DDBJ databases">
        <title>Genomic analysis of Rhodococcus opacus VOC-14 with glycol ethers degradation activity.</title>
        <authorList>
            <person name="Narkevich D.A."/>
            <person name="Hlushen A.M."/>
            <person name="Akhremchuk A.E."/>
            <person name="Sikolenko M.A."/>
            <person name="Valentovich L.N."/>
        </authorList>
    </citation>
    <scope>NUCLEOTIDE SEQUENCE</scope>
    <source>
        <strain evidence="3">VOC-14</strain>
        <plasmid evidence="3">pRho-VOC14-C342</plasmid>
    </source>
</reference>
<evidence type="ECO:0000313" key="2">
    <source>
        <dbReference type="EMBL" id="MCZ4587722.1"/>
    </source>
</evidence>
<evidence type="ECO:0000313" key="3">
    <source>
        <dbReference type="EMBL" id="WLF51283.1"/>
    </source>
</evidence>
<dbReference type="RefSeq" id="WP_269592068.1">
    <property type="nucleotide sequence ID" value="NZ_CP130954.1"/>
</dbReference>
<reference evidence="2" key="1">
    <citation type="submission" date="2022-12" db="EMBL/GenBank/DDBJ databases">
        <authorList>
            <person name="Krivoruchko A.V."/>
            <person name="Elkin A."/>
        </authorList>
    </citation>
    <scope>NUCLEOTIDE SEQUENCE</scope>
    <source>
        <strain evidence="2">IEGM 249</strain>
    </source>
</reference>
<proteinExistence type="predicted"/>
<evidence type="ECO:0000313" key="5">
    <source>
        <dbReference type="Proteomes" id="UP001231166"/>
    </source>
</evidence>
<evidence type="ECO:0000313" key="4">
    <source>
        <dbReference type="Proteomes" id="UP001066327"/>
    </source>
</evidence>
<geneLocation type="plasmid" evidence="3 5">
    <name>pRho-VOC14-C342</name>
</geneLocation>
<name>A0AAX3YPX5_RHOOP</name>
<organism evidence="3 5">
    <name type="scientific">Rhodococcus opacus</name>
    <name type="common">Nocardia opaca</name>
    <dbReference type="NCBI Taxonomy" id="37919"/>
    <lineage>
        <taxon>Bacteria</taxon>
        <taxon>Bacillati</taxon>
        <taxon>Actinomycetota</taxon>
        <taxon>Actinomycetes</taxon>
        <taxon>Mycobacteriales</taxon>
        <taxon>Nocardiaceae</taxon>
        <taxon>Rhodococcus</taxon>
    </lineage>
</organism>
<sequence length="447" mass="49419">MSDATVSWEQLGVQPRWLGQESVDCVAAIEPRIFTGTGAEELRRFRAGANDRGEMALIISLLGAADQVDPVTSLFQGIDVMLLLPNAQGTIGGTRLPTGARPTLADGLNAADRDLGLRLLNRPDAAPWWTLHVRDTATESSPGAQRLHPPPGTLEPILIDPLGNPVVAAWVPADQSLRWYVIPDAIDWNQVIDWLVHQAVPHYLPAALRRFRPAGFVDPEWQTPREIAAQDAITAMEKRHDDERTRLLAELESAQQAATTVRDGLLYGTGAELELAVELVLSDAGLDTTRLDETGKGTWSADFLVRDQGLRYLVEVKSEGRKASESLVGALKKHLDTWAAEHPNEPVSDGTLIVNHERKKTDPSERSREIYTRPEFVKTLDVQVVSTLDLFDWWRQSDWTAIRAAVLGDEPTPRTESAAQDEQAGTPLAEKSRSGWLRPFWRKDGTL</sequence>
<feature type="region of interest" description="Disordered" evidence="1">
    <location>
        <begin position="410"/>
        <end position="447"/>
    </location>
</feature>